<keyword evidence="1" id="KW-0317">Glutathione biosynthesis</keyword>
<dbReference type="InterPro" id="IPR005615">
    <property type="entry name" value="Glutathione_synthase"/>
</dbReference>
<keyword evidence="1" id="KW-0067">ATP-binding</keyword>
<gene>
    <name evidence="3" type="ORF">ADUPG1_011240</name>
</gene>
<dbReference type="Gene3D" id="3.30.470.20">
    <property type="entry name" value="ATP-grasp fold, B domain"/>
    <property type="match status" value="1"/>
</dbReference>
<feature type="domain" description="Glutathione synthase substrate-binding" evidence="2">
    <location>
        <begin position="170"/>
        <end position="272"/>
    </location>
</feature>
<keyword evidence="1" id="KW-0547">Nucleotide-binding</keyword>
<dbReference type="SUPFAM" id="SSF52440">
    <property type="entry name" value="PreATP-grasp domain"/>
    <property type="match status" value="1"/>
</dbReference>
<dbReference type="Pfam" id="PF03917">
    <property type="entry name" value="GSH_synth_ATP"/>
    <property type="match status" value="1"/>
</dbReference>
<dbReference type="InterPro" id="IPR016185">
    <property type="entry name" value="PreATP-grasp_dom_sf"/>
</dbReference>
<reference evidence="3" key="1">
    <citation type="submission" date="2022-03" db="EMBL/GenBank/DDBJ databases">
        <title>Draft genome sequence of Aduncisulcus paluster, a free-living microaerophilic Fornicata.</title>
        <authorList>
            <person name="Yuyama I."/>
            <person name="Kume K."/>
            <person name="Tamura T."/>
            <person name="Inagaki Y."/>
            <person name="Hashimoto T."/>
        </authorList>
    </citation>
    <scope>NUCLEOTIDE SEQUENCE</scope>
    <source>
        <strain evidence="3">NY0171</strain>
    </source>
</reference>
<dbReference type="Proteomes" id="UP001057375">
    <property type="component" value="Unassembled WGS sequence"/>
</dbReference>
<evidence type="ECO:0000259" key="2">
    <source>
        <dbReference type="Pfam" id="PF03199"/>
    </source>
</evidence>
<dbReference type="Gene3D" id="3.40.50.1760">
    <property type="entry name" value="Glutathione synthase, substrate-binding domain superfamily, eukaryotic"/>
    <property type="match status" value="1"/>
</dbReference>
<dbReference type="Gene3D" id="3.30.1490.50">
    <property type="match status" value="1"/>
</dbReference>
<dbReference type="PANTHER" id="PTHR11130:SF0">
    <property type="entry name" value="GLUTATHIONE SYNTHETASE"/>
    <property type="match status" value="1"/>
</dbReference>
<comment type="caution">
    <text evidence="3">The sequence shown here is derived from an EMBL/GenBank/DDBJ whole genome shotgun (WGS) entry which is preliminary data.</text>
</comment>
<proteinExistence type="inferred from homology"/>
<evidence type="ECO:0000313" key="4">
    <source>
        <dbReference type="Proteomes" id="UP001057375"/>
    </source>
</evidence>
<evidence type="ECO:0000256" key="1">
    <source>
        <dbReference type="PIRNR" id="PIRNR001558"/>
    </source>
</evidence>
<dbReference type="InterPro" id="IPR004887">
    <property type="entry name" value="GSH_synth_subst-bd"/>
</dbReference>
<dbReference type="EMBL" id="BQXS01011913">
    <property type="protein sequence ID" value="GKT18109.1"/>
    <property type="molecule type" value="Genomic_DNA"/>
</dbReference>
<accession>A0ABQ5JYC1</accession>
<comment type="pathway">
    <text evidence="1">Sulfur metabolism; glutathione biosynthesis; glutathione from L-cysteine and L-glutamate: step 2/2.</text>
</comment>
<dbReference type="EC" id="6.3.2.3" evidence="1"/>
<name>A0ABQ5JYC1_9EUKA</name>
<keyword evidence="1" id="KW-0436">Ligase</keyword>
<dbReference type="InterPro" id="IPR014709">
    <property type="entry name" value="Glutathione_synthase_C_euk"/>
</dbReference>
<dbReference type="Pfam" id="PF03199">
    <property type="entry name" value="GSH_synthase"/>
    <property type="match status" value="1"/>
</dbReference>
<keyword evidence="4" id="KW-1185">Reference proteome</keyword>
<dbReference type="SUPFAM" id="SSF56059">
    <property type="entry name" value="Glutathione synthetase ATP-binding domain-like"/>
    <property type="match status" value="1"/>
</dbReference>
<dbReference type="InterPro" id="IPR037013">
    <property type="entry name" value="GSH-S_sub-bd_sf"/>
</dbReference>
<organism evidence="3 4">
    <name type="scientific">Aduncisulcus paluster</name>
    <dbReference type="NCBI Taxonomy" id="2918883"/>
    <lineage>
        <taxon>Eukaryota</taxon>
        <taxon>Metamonada</taxon>
        <taxon>Carpediemonas-like organisms</taxon>
        <taxon>Aduncisulcus</taxon>
    </lineage>
</organism>
<keyword evidence="1" id="KW-0479">Metal-binding</keyword>
<comment type="cofactor">
    <cofactor evidence="1">
        <name>Mg(2+)</name>
        <dbReference type="ChEBI" id="CHEBI:18420"/>
    </cofactor>
    <text evidence="1">Binds 1 Mg(2+) ion per subunit.</text>
</comment>
<evidence type="ECO:0000313" key="3">
    <source>
        <dbReference type="EMBL" id="GKT18109.1"/>
    </source>
</evidence>
<sequence length="531" mass="59576">MVDTAIDSDLYDHQLKEISTKIDYSPYYVVDEHWSYLSTIQPLFTKMISNIAKNHKYLIDLHKKKDQFSSYLSFLLHEIDNILTDFDCSKLFDGGLFRNDFMHSGSKPFWKQVEFNTIAVAFAGISHFLSRSATSGSSAVIPSSAALLSADYLLSTAKSVSELNSFSKSCILFVFPDGETNTKDQDFLVSILHKLKEEKYRDAESSISIEYGPVSSIVPKLSFTKPSIVNPDQDTLPLPSLVYDGIPVSVVYLRGGYSPDHYTDLSSDMAHRVASYTMDCLDKMYFEKKHLITETKFPDVSMLCNMSILRVFSDISSCVSVPSVSVQLAGTKLVQHEFTSVASESYKTEPESFSSILMPKYFDSEFCLSLSPIAPFTPKSYTLSKESLPILREICKHPECYVLKPQMEGGGNNIFGVELREELESVISKLEKEEFVEDPRCLIVQRLIDASVQVISPYKRRIVEVGLFSSTLFQPFPSKPHSHSLIEEEEEKITTDKHAYLCRAKEEGTTEGGVCSGYAKVVCLKMGGKGK</sequence>
<comment type="catalytic activity">
    <reaction evidence="1">
        <text>gamma-L-glutamyl-L-cysteine + glycine + ATP = glutathione + ADP + phosphate + H(+)</text>
        <dbReference type="Rhea" id="RHEA:13557"/>
        <dbReference type="ChEBI" id="CHEBI:15378"/>
        <dbReference type="ChEBI" id="CHEBI:30616"/>
        <dbReference type="ChEBI" id="CHEBI:43474"/>
        <dbReference type="ChEBI" id="CHEBI:57305"/>
        <dbReference type="ChEBI" id="CHEBI:57925"/>
        <dbReference type="ChEBI" id="CHEBI:58173"/>
        <dbReference type="ChEBI" id="CHEBI:456216"/>
        <dbReference type="EC" id="6.3.2.3"/>
    </reaction>
</comment>
<protein>
    <recommendedName>
        <fullName evidence="1">Glutathione synthetase</fullName>
        <shortName evidence="1">GSH-S</shortName>
        <ecNumber evidence="1">6.3.2.3</ecNumber>
    </recommendedName>
</protein>
<dbReference type="PIRSF" id="PIRSF001558">
    <property type="entry name" value="GSHase"/>
    <property type="match status" value="1"/>
</dbReference>
<dbReference type="PANTHER" id="PTHR11130">
    <property type="entry name" value="GLUTATHIONE SYNTHETASE"/>
    <property type="match status" value="1"/>
</dbReference>
<comment type="similarity">
    <text evidence="1">Belongs to the eukaryotic GSH synthase family.</text>
</comment>
<keyword evidence="1" id="KW-0460">Magnesium</keyword>